<evidence type="ECO:0000256" key="4">
    <source>
        <dbReference type="SAM" id="MobiDB-lite"/>
    </source>
</evidence>
<evidence type="ECO:0000259" key="5">
    <source>
        <dbReference type="PROSITE" id="PS51292"/>
    </source>
</evidence>
<keyword evidence="1" id="KW-0479">Metal-binding</keyword>
<keyword evidence="7" id="KW-1185">Reference proteome</keyword>
<feature type="region of interest" description="Disordered" evidence="4">
    <location>
        <begin position="1"/>
        <end position="25"/>
    </location>
</feature>
<dbReference type="Pfam" id="PF12906">
    <property type="entry name" value="RINGv"/>
    <property type="match status" value="1"/>
</dbReference>
<proteinExistence type="predicted"/>
<protein>
    <recommendedName>
        <fullName evidence="5">RING-CH-type domain-containing protein</fullName>
    </recommendedName>
</protein>
<gene>
    <name evidence="6" type="ORF">VaNZ11_001892</name>
</gene>
<sequence length="305" mass="31384">MVLDAGATRDRDQRPARGKWSGGTEVSCRGGPLNDVQDSACNDEPAEVCWVCLDAALPGKPLIRPCKCPRYCHSVCIARWQLQSAGSRQETHCDFCQARLPEWKSALTPSCGCEAPAVMNVNFGGRTYSFEVQPGPEGYRRFTAAIREAFSLPEDSELNITFTCDEPNNEPVSNAGSLLTLQGAGAYDAAVHCASVSAARRISTGTPLAQAPIWPIGGSSSGNNATGIGQAGGATRRPNSGAAAAGSSSNQSANNGGSGSGKSRLMVSLGRRLRNAMSGLFSSGSSSGSSAAGGTGQSSSRDGSG</sequence>
<evidence type="ECO:0000313" key="7">
    <source>
        <dbReference type="Proteomes" id="UP001165090"/>
    </source>
</evidence>
<reference evidence="6 7" key="1">
    <citation type="journal article" date="2023" name="IScience">
        <title>Expanded male sex-determining region conserved during the evolution of homothallism in the green alga Volvox.</title>
        <authorList>
            <person name="Yamamoto K."/>
            <person name="Matsuzaki R."/>
            <person name="Mahakham W."/>
            <person name="Heman W."/>
            <person name="Sekimoto H."/>
            <person name="Kawachi M."/>
            <person name="Minakuchi Y."/>
            <person name="Toyoda A."/>
            <person name="Nozaki H."/>
        </authorList>
    </citation>
    <scope>NUCLEOTIDE SEQUENCE [LARGE SCALE GENOMIC DNA]</scope>
    <source>
        <strain evidence="6 7">NIES-4468</strain>
    </source>
</reference>
<keyword evidence="2" id="KW-0863">Zinc-finger</keyword>
<dbReference type="SUPFAM" id="SSF57850">
    <property type="entry name" value="RING/U-box"/>
    <property type="match status" value="1"/>
</dbReference>
<feature type="region of interest" description="Disordered" evidence="4">
    <location>
        <begin position="213"/>
        <end position="305"/>
    </location>
</feature>
<accession>A0ABQ5RR55</accession>
<dbReference type="PROSITE" id="PS51292">
    <property type="entry name" value="ZF_RING_CH"/>
    <property type="match status" value="1"/>
</dbReference>
<dbReference type="InterPro" id="IPR011016">
    <property type="entry name" value="Znf_RING-CH"/>
</dbReference>
<feature type="compositionally biased region" description="Low complexity" evidence="4">
    <location>
        <begin position="239"/>
        <end position="255"/>
    </location>
</feature>
<feature type="compositionally biased region" description="Low complexity" evidence="4">
    <location>
        <begin position="278"/>
        <end position="290"/>
    </location>
</feature>
<feature type="domain" description="RING-CH-type" evidence="5">
    <location>
        <begin position="41"/>
        <end position="103"/>
    </location>
</feature>
<evidence type="ECO:0000256" key="1">
    <source>
        <dbReference type="ARBA" id="ARBA00022723"/>
    </source>
</evidence>
<evidence type="ECO:0000313" key="6">
    <source>
        <dbReference type="EMBL" id="GLI60042.1"/>
    </source>
</evidence>
<evidence type="ECO:0000256" key="3">
    <source>
        <dbReference type="ARBA" id="ARBA00022833"/>
    </source>
</evidence>
<dbReference type="Proteomes" id="UP001165090">
    <property type="component" value="Unassembled WGS sequence"/>
</dbReference>
<dbReference type="SMART" id="SM00744">
    <property type="entry name" value="RINGv"/>
    <property type="match status" value="1"/>
</dbReference>
<dbReference type="Gene3D" id="3.30.40.10">
    <property type="entry name" value="Zinc/RING finger domain, C3HC4 (zinc finger)"/>
    <property type="match status" value="1"/>
</dbReference>
<keyword evidence="3" id="KW-0862">Zinc</keyword>
<name>A0ABQ5RR55_9CHLO</name>
<dbReference type="InterPro" id="IPR013083">
    <property type="entry name" value="Znf_RING/FYVE/PHD"/>
</dbReference>
<dbReference type="EMBL" id="BSDZ01000005">
    <property type="protein sequence ID" value="GLI60042.1"/>
    <property type="molecule type" value="Genomic_DNA"/>
</dbReference>
<organism evidence="6 7">
    <name type="scientific">Volvox africanus</name>
    <dbReference type="NCBI Taxonomy" id="51714"/>
    <lineage>
        <taxon>Eukaryota</taxon>
        <taxon>Viridiplantae</taxon>
        <taxon>Chlorophyta</taxon>
        <taxon>core chlorophytes</taxon>
        <taxon>Chlorophyceae</taxon>
        <taxon>CS clade</taxon>
        <taxon>Chlamydomonadales</taxon>
        <taxon>Volvocaceae</taxon>
        <taxon>Volvox</taxon>
    </lineage>
</organism>
<comment type="caution">
    <text evidence="6">The sequence shown here is derived from an EMBL/GenBank/DDBJ whole genome shotgun (WGS) entry which is preliminary data.</text>
</comment>
<evidence type="ECO:0000256" key="2">
    <source>
        <dbReference type="ARBA" id="ARBA00022771"/>
    </source>
</evidence>